<evidence type="ECO:0000313" key="2">
    <source>
        <dbReference type="Proteomes" id="UP001055439"/>
    </source>
</evidence>
<dbReference type="OrthoDB" id="644059at2759"/>
<organism evidence="1 2">
    <name type="scientific">Musa troglodytarum</name>
    <name type="common">fe'i banana</name>
    <dbReference type="NCBI Taxonomy" id="320322"/>
    <lineage>
        <taxon>Eukaryota</taxon>
        <taxon>Viridiplantae</taxon>
        <taxon>Streptophyta</taxon>
        <taxon>Embryophyta</taxon>
        <taxon>Tracheophyta</taxon>
        <taxon>Spermatophyta</taxon>
        <taxon>Magnoliopsida</taxon>
        <taxon>Liliopsida</taxon>
        <taxon>Zingiberales</taxon>
        <taxon>Musaceae</taxon>
        <taxon>Musa</taxon>
    </lineage>
</organism>
<dbReference type="AlphaFoldDB" id="A0A9E7K7M8"/>
<sequence>MLILELGIWIVPLTLVLAPCRRLVLLVARITQIHQCVARSRSRPPAFWSRLARLHSATSTL</sequence>
<keyword evidence="2" id="KW-1185">Reference proteome</keyword>
<name>A0A9E7K7M8_9LILI</name>
<dbReference type="EMBL" id="CP097507">
    <property type="protein sequence ID" value="URE07474.1"/>
    <property type="molecule type" value="Genomic_DNA"/>
</dbReference>
<reference evidence="1" key="1">
    <citation type="submission" date="2022-05" db="EMBL/GenBank/DDBJ databases">
        <title>The Musa troglodytarum L. genome provides insights into the mechanism of non-climacteric behaviour and enrichment of carotenoids.</title>
        <authorList>
            <person name="Wang J."/>
        </authorList>
    </citation>
    <scope>NUCLEOTIDE SEQUENCE</scope>
    <source>
        <tissue evidence="1">Leaf</tissue>
    </source>
</reference>
<gene>
    <name evidence="1" type="ORF">MUK42_01024</name>
</gene>
<evidence type="ECO:0000313" key="1">
    <source>
        <dbReference type="EMBL" id="URE07474.1"/>
    </source>
</evidence>
<proteinExistence type="predicted"/>
<dbReference type="Proteomes" id="UP001055439">
    <property type="component" value="Chromosome 5"/>
</dbReference>
<accession>A0A9E7K7M8</accession>
<protein>
    <submittedName>
        <fullName evidence="1">Uncharacterized protein</fullName>
    </submittedName>
</protein>